<accession>A0A8T1ACY7</accession>
<organism evidence="2 3">
    <name type="scientific">Phytophthora cactorum</name>
    <dbReference type="NCBI Taxonomy" id="29920"/>
    <lineage>
        <taxon>Eukaryota</taxon>
        <taxon>Sar</taxon>
        <taxon>Stramenopiles</taxon>
        <taxon>Oomycota</taxon>
        <taxon>Peronosporomycetes</taxon>
        <taxon>Peronosporales</taxon>
        <taxon>Peronosporaceae</taxon>
        <taxon>Phytophthora</taxon>
    </lineage>
</organism>
<reference evidence="2" key="1">
    <citation type="submission" date="2018-10" db="EMBL/GenBank/DDBJ databases">
        <title>Effector identification in a new, highly contiguous assembly of the strawberry crown rot pathogen Phytophthora cactorum.</title>
        <authorList>
            <person name="Armitage A.D."/>
            <person name="Nellist C.F."/>
            <person name="Bates H."/>
            <person name="Vickerstaff R.J."/>
            <person name="Harrison R.J."/>
        </authorList>
    </citation>
    <scope>NUCLEOTIDE SEQUENCE</scope>
    <source>
        <strain evidence="2">4032</strain>
    </source>
</reference>
<gene>
    <name evidence="2" type="ORF">PC115_g23938</name>
</gene>
<protein>
    <submittedName>
        <fullName evidence="2">Uncharacterized protein</fullName>
    </submittedName>
</protein>
<comment type="caution">
    <text evidence="2">The sequence shown here is derived from an EMBL/GenBank/DDBJ whole genome shotgun (WGS) entry which is preliminary data.</text>
</comment>
<dbReference type="AlphaFoldDB" id="A0A8T1ACY7"/>
<dbReference type="CDD" id="cd20745">
    <property type="entry name" value="FIX_RhsA_AHH_HNH-like"/>
    <property type="match status" value="1"/>
</dbReference>
<sequence length="260" mass="27269">DVTQTVLDVAGMIPVIGEVADLANAGIYAARGDYTNAALSAAAAIPFVGWAAGGAKLAMKGAKLIKKAGKVIDSVAGIATKIADKAGQVAKAIGDLANKAGDAISGALGKVMTKAKGLASNFSPMDLANKLKGKLNELLMKSPKLANALNKATDFTHGLMADLMSDAMFTAAMDMLSNYADSNILMSAMLIMSNSGGGKKKDNKKNEKKADSSNDEKKLMKLKNVVTNKLLMMQDMNVTLKERKTKEKYLNHVTNGTKTI</sequence>
<evidence type="ECO:0000256" key="1">
    <source>
        <dbReference type="SAM" id="MobiDB-lite"/>
    </source>
</evidence>
<evidence type="ECO:0000313" key="3">
    <source>
        <dbReference type="Proteomes" id="UP000774804"/>
    </source>
</evidence>
<dbReference type="EMBL" id="RCMI01002669">
    <property type="protein sequence ID" value="KAG2875330.1"/>
    <property type="molecule type" value="Genomic_DNA"/>
</dbReference>
<feature type="non-terminal residue" evidence="2">
    <location>
        <position position="1"/>
    </location>
</feature>
<feature type="region of interest" description="Disordered" evidence="1">
    <location>
        <begin position="195"/>
        <end position="219"/>
    </location>
</feature>
<proteinExistence type="predicted"/>
<evidence type="ECO:0000313" key="2">
    <source>
        <dbReference type="EMBL" id="KAG2875330.1"/>
    </source>
</evidence>
<name>A0A8T1ACY7_9STRA</name>
<dbReference type="Proteomes" id="UP000774804">
    <property type="component" value="Unassembled WGS sequence"/>
</dbReference>
<feature type="compositionally biased region" description="Basic and acidic residues" evidence="1">
    <location>
        <begin position="204"/>
        <end position="219"/>
    </location>
</feature>